<dbReference type="AlphaFoldDB" id="A0A8S2QNS0"/>
<dbReference type="Pfam" id="PF00656">
    <property type="entry name" value="Peptidase_C14"/>
    <property type="match status" value="1"/>
</dbReference>
<proteinExistence type="predicted"/>
<feature type="domain" description="Peptidase C14 caspase" evidence="1">
    <location>
        <begin position="7"/>
        <end position="71"/>
    </location>
</feature>
<dbReference type="EMBL" id="CAJNOK010019643">
    <property type="protein sequence ID" value="CAF1303179.1"/>
    <property type="molecule type" value="Genomic_DNA"/>
</dbReference>
<name>A0A8S2QNS0_9BILA</name>
<accession>A0A8S2QNS0</accession>
<evidence type="ECO:0000259" key="1">
    <source>
        <dbReference type="Pfam" id="PF00656"/>
    </source>
</evidence>
<dbReference type="InterPro" id="IPR029030">
    <property type="entry name" value="Caspase-like_dom_sf"/>
</dbReference>
<dbReference type="SUPFAM" id="SSF52129">
    <property type="entry name" value="Caspase-like"/>
    <property type="match status" value="1"/>
</dbReference>
<dbReference type="Gene3D" id="3.40.50.1460">
    <property type="match status" value="1"/>
</dbReference>
<dbReference type="InterPro" id="IPR011600">
    <property type="entry name" value="Pept_C14_caspase"/>
</dbReference>
<sequence length="212" mass="23979">MKAPGGSLVQFACAAGALAADGRGEDRNGLYTKHLLKHIAVPNQDLEHIFRAVGAGVYEESKRKQSPYRVSSIMINEHIYLNTTDENMHILPHPPLPPRQTIVQSNRTTTSKNPETPRLKNDHQEIPMDLQKQLDKNTVPVSRFADTNRTVQSVREPDIIEPQLIDGNVGLEIIKKRGEDKPKFKSQTSWFKKPVRSVVFPDRRLGRVYRGV</sequence>
<evidence type="ECO:0000313" key="2">
    <source>
        <dbReference type="EMBL" id="CAF1303179.1"/>
    </source>
</evidence>
<organism evidence="3 4">
    <name type="scientific">Didymodactylos carnosus</name>
    <dbReference type="NCBI Taxonomy" id="1234261"/>
    <lineage>
        <taxon>Eukaryota</taxon>
        <taxon>Metazoa</taxon>
        <taxon>Spiralia</taxon>
        <taxon>Gnathifera</taxon>
        <taxon>Rotifera</taxon>
        <taxon>Eurotatoria</taxon>
        <taxon>Bdelloidea</taxon>
        <taxon>Philodinida</taxon>
        <taxon>Philodinidae</taxon>
        <taxon>Didymodactylos</taxon>
    </lineage>
</organism>
<dbReference type="Proteomes" id="UP000682733">
    <property type="component" value="Unassembled WGS sequence"/>
</dbReference>
<protein>
    <recommendedName>
        <fullName evidence="1">Peptidase C14 caspase domain-containing protein</fullName>
    </recommendedName>
</protein>
<reference evidence="3" key="1">
    <citation type="submission" date="2021-02" db="EMBL/GenBank/DDBJ databases">
        <authorList>
            <person name="Nowell W R."/>
        </authorList>
    </citation>
    <scope>NUCLEOTIDE SEQUENCE</scope>
</reference>
<dbReference type="GO" id="GO:0006508">
    <property type="term" value="P:proteolysis"/>
    <property type="evidence" value="ECO:0007669"/>
    <property type="project" value="InterPro"/>
</dbReference>
<evidence type="ECO:0000313" key="4">
    <source>
        <dbReference type="Proteomes" id="UP000682733"/>
    </source>
</evidence>
<dbReference type="GO" id="GO:0004197">
    <property type="term" value="F:cysteine-type endopeptidase activity"/>
    <property type="evidence" value="ECO:0007669"/>
    <property type="project" value="InterPro"/>
</dbReference>
<dbReference type="EMBL" id="CAJOBA010041224">
    <property type="protein sequence ID" value="CAF4109803.1"/>
    <property type="molecule type" value="Genomic_DNA"/>
</dbReference>
<gene>
    <name evidence="2" type="ORF">OVA965_LOCUS28634</name>
    <name evidence="3" type="ORF">TMI583_LOCUS29391</name>
</gene>
<evidence type="ECO:0000313" key="3">
    <source>
        <dbReference type="EMBL" id="CAF4109803.1"/>
    </source>
</evidence>
<dbReference type="Proteomes" id="UP000677228">
    <property type="component" value="Unassembled WGS sequence"/>
</dbReference>
<comment type="caution">
    <text evidence="3">The sequence shown here is derived from an EMBL/GenBank/DDBJ whole genome shotgun (WGS) entry which is preliminary data.</text>
</comment>